<comment type="subcellular location">
    <subcellularLocation>
        <location evidence="1 6">Nucleus</location>
    </subcellularLocation>
</comment>
<protein>
    <recommendedName>
        <fullName evidence="6">Sister chromatid cohesion protein</fullName>
    </recommendedName>
</protein>
<comment type="similarity">
    <text evidence="2 6">Belongs to the SCC2/Nipped-B family.</text>
</comment>
<proteinExistence type="inferred from homology"/>
<evidence type="ECO:0000259" key="8">
    <source>
        <dbReference type="Pfam" id="PF12830"/>
    </source>
</evidence>
<evidence type="ECO:0000256" key="7">
    <source>
        <dbReference type="SAM" id="MobiDB-lite"/>
    </source>
</evidence>
<sequence length="1473" mass="169448">MAKGYPGEGINSIPKRISETLKVQPLNNLIPKSGLSQLLNSSVTQDLCIDYRAAFENPTSEYWSYPHPIDFDPLNESDRDPIIFKRPPNIPISSKSQDTDAEDLKFLKRVPQLGIRCLTLTHLVDSKHIVSQVSEDKPSSSRKRSADITEGDISLTDTSHKRTQISVQSNPMNDIETGSRYLEHLSTQLSDLGIGKEKYTHENSKLWVRIQENHLLTREAIERISITINKIHDYPMVYEDVDISSLKKLLNLCTQNIRTIMNIQTEIEEDEATDIHDLKSLAFKSGFLIIEIMMIDLKKANLQLEEYYSAVFSVADSVMESFYEEKNLKNLNLYVVDILNFIRLLQRFISSQTYLDETFLIKSACISCGLLIHKSYQYLNTNVLMVQTDLIKECSLTILVSLFSRYPSQRQFILEELLSHVQDTPITKSSKKMKLIDDQQNKYASFFTVALVMMLQSVSLPPFPQIIESPSYEDLDTLVSENKSSYLELMEIVDKVTFFLLENALTNTTRFRPIIELYAQDLLNMLRNPLWSFSHYLLETLLSKLFQIFNPTNPNGANFEVTALQIVGHITASLSDVKMDLASINHQSNKKQILSDYVFCLDWLKMYEKSPYVYNVFWNEAIHFISTSMKSEEGTDENSLRQQYLWFVERTRNSTLVNSNKDHNPNQLHLNYTKILAESGLLLLFEPAVKLILSLLDQQKVKLKSVAVKCLSQLISRDRQMLETPFVKDTIKVRLSDSSASVRDAILDLLEQSSFYVQFYKEINCHFDDDSVAVRKHVMRMNERIFDLANNNKVKTFVMEKLLRRIEDEEDHIVENARNIVLEKLLMKHRDSNLGSNIQNENLSQTLDIMSRIVVNGGKCAELLEFFFHFFVLNQTAHDQIAFQEIVDTIRILIDKLVDEITDNAARKEETTDIEDKQHLELLLFFANCPGSFVTKNHLHSLFPYLLSNSKGRCFLVLLKVFKACMKKLNNFKSKFLTELEKTLLSKLSKLNTKEIEEAIAICWEIATKTKDETRLLTVCTSCVDQLRPYVLQAINSSKSLELDGKVQRLIYLSTGFARMCHFKKDEQRLKFLKGEEYLYQYVTKCLLAFTNLELKAPLRKIAIKNLVKLACSFPKLFNSPPVLKVIDQEFNSGQVDIKLSIIECLQEFFSREEKKALMRVGVNGTISSNSELRKLIKKQNTTEWINDGVCSALVTRYLENVMDLCLLTDIKSATIPIKFLELTLNFNYMNPSHAVPTLIALTCSDSSSIKNLSTRLLSNIFEQYESMVFNGLAAGFKRCVSYLKSLKSNNLSLHSTCMSDLQNMLSNSKKNSKKFLSTVKKLTVTECFNTSSRDNNEMIFFLGNVSLIDFGDQYELYELLHSISLALDEIDEVIQDILCVRKDDEKNRKAFFFIKRRKIMSTFKEQMIITYNLSSEKLSYIGTPDETGLKGKPLSVTSESYVILENIYPHDLTDEEINQECIAYQKEYDSIY</sequence>
<feature type="region of interest" description="Disordered" evidence="7">
    <location>
        <begin position="131"/>
        <end position="152"/>
    </location>
</feature>
<keyword evidence="5 6" id="KW-0131">Cell cycle</keyword>
<dbReference type="SUPFAM" id="SSF48371">
    <property type="entry name" value="ARM repeat"/>
    <property type="match status" value="2"/>
</dbReference>
<dbReference type="InterPro" id="IPR024986">
    <property type="entry name" value="Nipped-B_C"/>
</dbReference>
<keyword evidence="4 6" id="KW-0539">Nucleus</keyword>
<accession>A0ABX6EZ93</accession>
<dbReference type="Pfam" id="PF12765">
    <property type="entry name" value="Cohesin_HEAT"/>
    <property type="match status" value="1"/>
</dbReference>
<evidence type="ECO:0000256" key="1">
    <source>
        <dbReference type="ARBA" id="ARBA00004123"/>
    </source>
</evidence>
<evidence type="ECO:0000256" key="2">
    <source>
        <dbReference type="ARBA" id="ARBA00009252"/>
    </source>
</evidence>
<organism evidence="9 10">
    <name type="scientific">Kluyveromyces marxianus</name>
    <name type="common">Yeast</name>
    <name type="synonym">Candida kefyr</name>
    <dbReference type="NCBI Taxonomy" id="4911"/>
    <lineage>
        <taxon>Eukaryota</taxon>
        <taxon>Fungi</taxon>
        <taxon>Dikarya</taxon>
        <taxon>Ascomycota</taxon>
        <taxon>Saccharomycotina</taxon>
        <taxon>Saccharomycetes</taxon>
        <taxon>Saccharomycetales</taxon>
        <taxon>Saccharomycetaceae</taxon>
        <taxon>Kluyveromyces</taxon>
    </lineage>
</organism>
<dbReference type="CDD" id="cd23958">
    <property type="entry name" value="SCC2"/>
    <property type="match status" value="1"/>
</dbReference>
<dbReference type="InterPro" id="IPR016024">
    <property type="entry name" value="ARM-type_fold"/>
</dbReference>
<dbReference type="InterPro" id="IPR033031">
    <property type="entry name" value="Scc2/Nipped-B"/>
</dbReference>
<reference evidence="9 10" key="1">
    <citation type="submission" date="2016-03" db="EMBL/GenBank/DDBJ databases">
        <title>How can Kluyveromyces marxianus grow so fast - potential evolutionary course in Saccharomyces Complex revealed by comparative genomics.</title>
        <authorList>
            <person name="Mo W."/>
            <person name="Lu W."/>
            <person name="Yang X."/>
            <person name="Qi J."/>
            <person name="Lv H."/>
        </authorList>
    </citation>
    <scope>NUCLEOTIDE SEQUENCE [LARGE SCALE GENOMIC DNA]</scope>
    <source>
        <strain evidence="9 10">FIM1</strain>
    </source>
</reference>
<keyword evidence="10" id="KW-1185">Reference proteome</keyword>
<dbReference type="Gene3D" id="1.25.10.10">
    <property type="entry name" value="Leucine-rich Repeat Variant"/>
    <property type="match status" value="1"/>
</dbReference>
<evidence type="ECO:0000256" key="3">
    <source>
        <dbReference type="ARBA" id="ARBA00022737"/>
    </source>
</evidence>
<dbReference type="Proteomes" id="UP000422736">
    <property type="component" value="Chromosome 5"/>
</dbReference>
<feature type="compositionally biased region" description="Basic and acidic residues" evidence="7">
    <location>
        <begin position="131"/>
        <end position="147"/>
    </location>
</feature>
<gene>
    <name evidence="9" type="primary">SCC2</name>
    <name evidence="9" type="ORF">FIM1_3642</name>
</gene>
<evidence type="ECO:0000256" key="5">
    <source>
        <dbReference type="ARBA" id="ARBA00023306"/>
    </source>
</evidence>
<keyword evidence="3 6" id="KW-0677">Repeat</keyword>
<dbReference type="InterPro" id="IPR011989">
    <property type="entry name" value="ARM-like"/>
</dbReference>
<name>A0ABX6EZ93_KLUMA</name>
<dbReference type="Pfam" id="PF12830">
    <property type="entry name" value="Nipped-B_C"/>
    <property type="match status" value="1"/>
</dbReference>
<evidence type="ECO:0000313" key="10">
    <source>
        <dbReference type="Proteomes" id="UP000422736"/>
    </source>
</evidence>
<evidence type="ECO:0000313" key="9">
    <source>
        <dbReference type="EMBL" id="QGN16915.1"/>
    </source>
</evidence>
<dbReference type="InterPro" id="IPR026003">
    <property type="entry name" value="Cohesin_HEAT"/>
</dbReference>
<dbReference type="PANTHER" id="PTHR21704">
    <property type="entry name" value="NIPPED-B-LIKE PROTEIN DELANGIN SCC2-RELATED"/>
    <property type="match status" value="1"/>
</dbReference>
<evidence type="ECO:0000256" key="4">
    <source>
        <dbReference type="ARBA" id="ARBA00023242"/>
    </source>
</evidence>
<dbReference type="EMBL" id="CP015058">
    <property type="protein sequence ID" value="QGN16915.1"/>
    <property type="molecule type" value="Genomic_DNA"/>
</dbReference>
<feature type="domain" description="Sister chromatid cohesion C-terminal" evidence="8">
    <location>
        <begin position="1191"/>
        <end position="1365"/>
    </location>
</feature>
<dbReference type="PANTHER" id="PTHR21704:SF18">
    <property type="entry name" value="NIPPED-B-LIKE PROTEIN"/>
    <property type="match status" value="1"/>
</dbReference>
<evidence type="ECO:0000256" key="6">
    <source>
        <dbReference type="RuleBase" id="RU364107"/>
    </source>
</evidence>